<dbReference type="EMBL" id="CP139639">
    <property type="protein sequence ID" value="WRI24527.1"/>
    <property type="molecule type" value="Genomic_DNA"/>
</dbReference>
<accession>A0ABZ1A5Y9</accession>
<protein>
    <submittedName>
        <fullName evidence="1">Uncharacterized protein</fullName>
    </submittedName>
</protein>
<keyword evidence="2" id="KW-1185">Reference proteome</keyword>
<dbReference type="Proteomes" id="UP001322392">
    <property type="component" value="Chromosome"/>
</dbReference>
<evidence type="ECO:0000313" key="2">
    <source>
        <dbReference type="Proteomes" id="UP001322392"/>
    </source>
</evidence>
<evidence type="ECO:0000313" key="1">
    <source>
        <dbReference type="EMBL" id="WRI24527.1"/>
    </source>
</evidence>
<sequence length="125" mass="14172">MSKENPALQANWFSNVTDKGKSYYTVYITFADYDRGSFTGRWGKNKFLGSNLGGTSGYTRLRTTGDEGNTASAITFDFGEERCDLRSDDFSYNYLYGIITNKRTGEYDTISFTKSDDTRVELVYS</sequence>
<dbReference type="GeneID" id="88827868"/>
<name>A0ABZ1A5Y9_9PSED</name>
<organism evidence="1 2">
    <name type="scientific">Pseudomonas canadensis</name>
    <dbReference type="NCBI Taxonomy" id="915099"/>
    <lineage>
        <taxon>Bacteria</taxon>
        <taxon>Pseudomonadati</taxon>
        <taxon>Pseudomonadota</taxon>
        <taxon>Gammaproteobacteria</taxon>
        <taxon>Pseudomonadales</taxon>
        <taxon>Pseudomonadaceae</taxon>
        <taxon>Pseudomonas</taxon>
    </lineage>
</organism>
<gene>
    <name evidence="1" type="ORF">SPL95_28730</name>
</gene>
<dbReference type="RefSeq" id="WP_152537926.1">
    <property type="nucleotide sequence ID" value="NZ_AYTD01000017.1"/>
</dbReference>
<proteinExistence type="predicted"/>
<reference evidence="1 2" key="1">
    <citation type="submission" date="2023-12" db="EMBL/GenBank/DDBJ databases">
        <title>First complete genome sequence of Pseudomonas canadensis strain Pcan-CK-23 isolated from homogenized tissues of Zophobas morio larvae.</title>
        <authorList>
            <person name="Kundlacz C."/>
            <person name="Aldeia C."/>
            <person name="Eddoubaji Y."/>
            <person name="Campos-Madueno E.I."/>
            <person name="Endimiani A."/>
        </authorList>
    </citation>
    <scope>NUCLEOTIDE SEQUENCE [LARGE SCALE GENOMIC DNA]</scope>
    <source>
        <strain evidence="1 2">Pcan-CK-23</strain>
    </source>
</reference>